<evidence type="ECO:0000256" key="3">
    <source>
        <dbReference type="SAM" id="MobiDB-lite"/>
    </source>
</evidence>
<dbReference type="Proteomes" id="UP001583280">
    <property type="component" value="Unassembled WGS sequence"/>
</dbReference>
<proteinExistence type="inferred from homology"/>
<dbReference type="SUPFAM" id="SSF141091">
    <property type="entry name" value="L21p-like"/>
    <property type="match status" value="1"/>
</dbReference>
<evidence type="ECO:0000313" key="4">
    <source>
        <dbReference type="EMBL" id="KAL1902041.1"/>
    </source>
</evidence>
<dbReference type="EMBL" id="JAWDJO010000002">
    <property type="protein sequence ID" value="KAL1902041.1"/>
    <property type="molecule type" value="Genomic_DNA"/>
</dbReference>
<dbReference type="PANTHER" id="PTHR21349">
    <property type="entry name" value="50S RIBOSOMAL PROTEIN L21"/>
    <property type="match status" value="1"/>
</dbReference>
<reference evidence="4 5" key="1">
    <citation type="journal article" date="2024" name="IMA Fungus">
        <title>IMA Genome - F19 : A genome assembly and annotation guide to empower mycologists, including annotated draft genome sequences of Ceratocystis pirilliformis, Diaporthe australafricana, Fusarium ophioides, Paecilomyces lecythidis, and Sporothrix stenoceras.</title>
        <authorList>
            <person name="Aylward J."/>
            <person name="Wilson A.M."/>
            <person name="Visagie C.M."/>
            <person name="Spraker J."/>
            <person name="Barnes I."/>
            <person name="Buitendag C."/>
            <person name="Ceriani C."/>
            <person name="Del Mar Angel L."/>
            <person name="du Plessis D."/>
            <person name="Fuchs T."/>
            <person name="Gasser K."/>
            <person name="Kramer D."/>
            <person name="Li W."/>
            <person name="Munsamy K."/>
            <person name="Piso A."/>
            <person name="Price J.L."/>
            <person name="Sonnekus B."/>
            <person name="Thomas C."/>
            <person name="van der Nest A."/>
            <person name="van Dijk A."/>
            <person name="van Heerden A."/>
            <person name="van Vuuren N."/>
            <person name="Yilmaz N."/>
            <person name="Duong T.A."/>
            <person name="van der Merwe N.A."/>
            <person name="Wingfield M.J."/>
            <person name="Wingfield B.D."/>
        </authorList>
    </citation>
    <scope>NUCLEOTIDE SEQUENCE [LARGE SCALE GENOMIC DNA]</scope>
    <source>
        <strain evidence="4 5">CMW 12675</strain>
    </source>
</reference>
<sequence length="199" mass="21996">MSRTLLRSIAGLRATVTPRFGLPCPVLAQPFTAVRRFNSTTPIVESTTTTTTTTSTSASSSLTTPQHSKAISESVRSLLPVLAAQPSHYITIHIHGWPFLVTKGDSVRLPFRMPGGEPGDELKLNCASVLGSRDLTLKGSPYIDERLFECRAIVVGEEAEPMREKIKTTRRNRKTKKAKSKHRYTILRISDLKINEVPV</sequence>
<protein>
    <recommendedName>
        <fullName evidence="2">Large ribosomal subunit protein bL21m</fullName>
    </recommendedName>
</protein>
<dbReference type="Pfam" id="PF00829">
    <property type="entry name" value="Ribosomal_L21p"/>
    <property type="match status" value="1"/>
</dbReference>
<feature type="region of interest" description="Disordered" evidence="3">
    <location>
        <begin position="45"/>
        <end position="67"/>
    </location>
</feature>
<comment type="caution">
    <text evidence="4">The sequence shown here is derived from an EMBL/GenBank/DDBJ whole genome shotgun (WGS) entry which is preliminary data.</text>
</comment>
<organism evidence="4 5">
    <name type="scientific">Ceratocystis pirilliformis</name>
    <dbReference type="NCBI Taxonomy" id="259994"/>
    <lineage>
        <taxon>Eukaryota</taxon>
        <taxon>Fungi</taxon>
        <taxon>Dikarya</taxon>
        <taxon>Ascomycota</taxon>
        <taxon>Pezizomycotina</taxon>
        <taxon>Sordariomycetes</taxon>
        <taxon>Hypocreomycetidae</taxon>
        <taxon>Microascales</taxon>
        <taxon>Ceratocystidaceae</taxon>
        <taxon>Ceratocystis</taxon>
    </lineage>
</organism>
<feature type="compositionally biased region" description="Low complexity" evidence="3">
    <location>
        <begin position="45"/>
        <end position="64"/>
    </location>
</feature>
<dbReference type="InterPro" id="IPR028909">
    <property type="entry name" value="bL21-like"/>
</dbReference>
<dbReference type="PANTHER" id="PTHR21349:SF0">
    <property type="entry name" value="LARGE RIBOSOMAL SUBUNIT PROTEIN BL21M"/>
    <property type="match status" value="1"/>
</dbReference>
<evidence type="ECO:0000256" key="2">
    <source>
        <dbReference type="ARBA" id="ARBA00044129"/>
    </source>
</evidence>
<evidence type="ECO:0000313" key="5">
    <source>
        <dbReference type="Proteomes" id="UP001583280"/>
    </source>
</evidence>
<evidence type="ECO:0000256" key="1">
    <source>
        <dbReference type="ARBA" id="ARBA00008563"/>
    </source>
</evidence>
<name>A0ABR3ZN14_9PEZI</name>
<accession>A0ABR3ZN14</accession>
<gene>
    <name evidence="4" type="ORF">Cpir12675_000147</name>
</gene>
<dbReference type="InterPro" id="IPR036164">
    <property type="entry name" value="bL21-like_sf"/>
</dbReference>
<comment type="similarity">
    <text evidence="1">Belongs to the bacterial ribosomal protein bL21 family.</text>
</comment>
<keyword evidence="5" id="KW-1185">Reference proteome</keyword>